<dbReference type="Gene3D" id="3.40.1440.10">
    <property type="entry name" value="GIY-YIG endonuclease"/>
    <property type="match status" value="1"/>
</dbReference>
<dbReference type="SUPFAM" id="SSF82771">
    <property type="entry name" value="GIY-YIG endonuclease"/>
    <property type="match status" value="1"/>
</dbReference>
<organism evidence="2">
    <name type="scientific">hydrothermal vent metagenome</name>
    <dbReference type="NCBI Taxonomy" id="652676"/>
    <lineage>
        <taxon>unclassified sequences</taxon>
        <taxon>metagenomes</taxon>
        <taxon>ecological metagenomes</taxon>
    </lineage>
</organism>
<dbReference type="EMBL" id="UOEE01000051">
    <property type="protein sequence ID" value="VAV87925.1"/>
    <property type="molecule type" value="Genomic_DNA"/>
</dbReference>
<dbReference type="InterPro" id="IPR050190">
    <property type="entry name" value="UPF0213_domain"/>
</dbReference>
<sequence>MWYVYFLELKNGDIYVGSTNDLKRRKQSHDKGEVNSTKTHLPVILKSYIAVETENIARELEKYFKSGSGKAIAMKRFW</sequence>
<dbReference type="PANTHER" id="PTHR34477:SF1">
    <property type="entry name" value="UPF0213 PROTEIN YHBQ"/>
    <property type="match status" value="1"/>
</dbReference>
<dbReference type="InterPro" id="IPR000305">
    <property type="entry name" value="GIY-YIG_endonuc"/>
</dbReference>
<evidence type="ECO:0000259" key="1">
    <source>
        <dbReference type="PROSITE" id="PS50164"/>
    </source>
</evidence>
<dbReference type="Pfam" id="PF01541">
    <property type="entry name" value="GIY-YIG"/>
    <property type="match status" value="1"/>
</dbReference>
<dbReference type="AlphaFoldDB" id="A0A3B0RX38"/>
<proteinExistence type="predicted"/>
<evidence type="ECO:0000313" key="2">
    <source>
        <dbReference type="EMBL" id="VAV87925.1"/>
    </source>
</evidence>
<dbReference type="InterPro" id="IPR035901">
    <property type="entry name" value="GIY-YIG_endonuc_sf"/>
</dbReference>
<dbReference type="PANTHER" id="PTHR34477">
    <property type="entry name" value="UPF0213 PROTEIN YHBQ"/>
    <property type="match status" value="1"/>
</dbReference>
<name>A0A3B0RX38_9ZZZZ</name>
<feature type="domain" description="GIY-YIG" evidence="1">
    <location>
        <begin position="1"/>
        <end position="78"/>
    </location>
</feature>
<dbReference type="PROSITE" id="PS50164">
    <property type="entry name" value="GIY_YIG"/>
    <property type="match status" value="1"/>
</dbReference>
<protein>
    <recommendedName>
        <fullName evidence="1">GIY-YIG domain-containing protein</fullName>
    </recommendedName>
</protein>
<gene>
    <name evidence="2" type="ORF">MNBD_ALPHA06-1326</name>
</gene>
<reference evidence="2" key="1">
    <citation type="submission" date="2018-06" db="EMBL/GenBank/DDBJ databases">
        <authorList>
            <person name="Zhirakovskaya E."/>
        </authorList>
    </citation>
    <scope>NUCLEOTIDE SEQUENCE</scope>
</reference>
<accession>A0A3B0RX38</accession>